<protein>
    <submittedName>
        <fullName evidence="2">Uncharacterized protein</fullName>
    </submittedName>
</protein>
<sequence>METAEKKAAAVQGTAGANGSTNKTANRPSLTGTEAKQTGNEKDHAKAKDQSPAATAQSGAGKDSTTAAGSSAGVVNQPLNGQSQSAGQVAADKQPEAGQANAADNKADIKYIRPVFGLEQTLKSVESLHRLSIQRLALIARIKTLEDFEVKLVEEGDELSSNPYHGCKLIIKDDKGREFVTNTPNLIRMVSQYIFDACNDKLAEIEAHIVFPNA</sequence>
<dbReference type="RefSeq" id="WP_157523013.1">
    <property type="nucleotide sequence ID" value="NZ_CP066775.1"/>
</dbReference>
<feature type="compositionally biased region" description="Polar residues" evidence="1">
    <location>
        <begin position="52"/>
        <end position="87"/>
    </location>
</feature>
<feature type="compositionally biased region" description="Polar residues" evidence="1">
    <location>
        <begin position="15"/>
        <end position="38"/>
    </location>
</feature>
<dbReference type="Proteomes" id="UP000429232">
    <property type="component" value="Chromosome"/>
</dbReference>
<feature type="region of interest" description="Disordered" evidence="1">
    <location>
        <begin position="1"/>
        <end position="102"/>
    </location>
</feature>
<dbReference type="AlphaFoldDB" id="A0A6I4HWA9"/>
<keyword evidence="3" id="KW-1185">Reference proteome</keyword>
<evidence type="ECO:0000313" key="3">
    <source>
        <dbReference type="Proteomes" id="UP000429232"/>
    </source>
</evidence>
<evidence type="ECO:0000313" key="2">
    <source>
        <dbReference type="EMBL" id="QQL50130.1"/>
    </source>
</evidence>
<reference evidence="2 3" key="1">
    <citation type="submission" date="2020-12" db="EMBL/GenBank/DDBJ databases">
        <title>HMF7856_wgs.fasta genome submission.</title>
        <authorList>
            <person name="Kang H."/>
            <person name="Kim H."/>
            <person name="Joh K."/>
        </authorList>
    </citation>
    <scope>NUCLEOTIDE SEQUENCE [LARGE SCALE GENOMIC DNA]</scope>
    <source>
        <strain evidence="2 3">HMF7856</strain>
    </source>
</reference>
<dbReference type="KEGG" id="mgik:GO620_001380"/>
<proteinExistence type="predicted"/>
<evidence type="ECO:0000256" key="1">
    <source>
        <dbReference type="SAM" id="MobiDB-lite"/>
    </source>
</evidence>
<accession>A0A6I4HWA9</accession>
<feature type="compositionally biased region" description="Basic and acidic residues" evidence="1">
    <location>
        <begin position="39"/>
        <end position="49"/>
    </location>
</feature>
<name>A0A6I4HWA9_9SPHI</name>
<dbReference type="EMBL" id="CP066775">
    <property type="protein sequence ID" value="QQL50130.1"/>
    <property type="molecule type" value="Genomic_DNA"/>
</dbReference>
<organism evidence="2 3">
    <name type="scientific">Mucilaginibacter ginkgonis</name>
    <dbReference type="NCBI Taxonomy" id="2682091"/>
    <lineage>
        <taxon>Bacteria</taxon>
        <taxon>Pseudomonadati</taxon>
        <taxon>Bacteroidota</taxon>
        <taxon>Sphingobacteriia</taxon>
        <taxon>Sphingobacteriales</taxon>
        <taxon>Sphingobacteriaceae</taxon>
        <taxon>Mucilaginibacter</taxon>
    </lineage>
</organism>
<gene>
    <name evidence="2" type="ORF">GO620_001380</name>
</gene>